<feature type="transmembrane region" description="Helical" evidence="1">
    <location>
        <begin position="21"/>
        <end position="38"/>
    </location>
</feature>
<keyword evidence="1" id="KW-0472">Membrane</keyword>
<evidence type="ECO:0000313" key="2">
    <source>
        <dbReference type="EMBL" id="KLO16938.1"/>
    </source>
</evidence>
<dbReference type="AlphaFoldDB" id="A0A0H2S5P6"/>
<accession>A0A0H2S5P6</accession>
<gene>
    <name evidence="2" type="ORF">SCHPADRAFT_994754</name>
</gene>
<sequence length="478" mass="55113">MSDYYQLEPTPVWAQPKRSRWWFAGAVAALLCVAYLVFGDSTVASDLAEKASTTTKQIFGAGTSPQASPKITVILIWQERGNSSPAYTPYFFQSVEANPDVDLLLINVDKEEKGCTTFSNATNVQEVCMSVAEYHQLHVDFLCKRWQCTDEDRRNLLNELVKRGTEDPNNSFFRILRNGIFSKYINPATTIWGWCDADTFWGNFSSAFPWDIASDFDILAVSGQPAYSNQRLLFTRGHMAFFRNTPEVLEKMHEYPKFSSLSSFLMLPSTRKEAEESEFSHYIFAERNDFTFVTFEGMVNEYDATVFISEHGVFYSDVKKEDIVSDEIRQRLLGLVSASNGKPIRPTFSEEGVETETHLYLNGSHYEGALWFPEQYATYIETDWDDYANHQKAYFLRREALGPVTERMEQRSRYVLHDEDLSAEEALYKHWQGEKRKAWFKRLPQEGLKDGEVFVQYRDTEGEIWDAHGQVIFETGTD</sequence>
<evidence type="ECO:0000313" key="3">
    <source>
        <dbReference type="Proteomes" id="UP000053477"/>
    </source>
</evidence>
<protein>
    <submittedName>
        <fullName evidence="2">Uncharacterized protein</fullName>
    </submittedName>
</protein>
<dbReference type="EMBL" id="KQ085910">
    <property type="protein sequence ID" value="KLO16938.1"/>
    <property type="molecule type" value="Genomic_DNA"/>
</dbReference>
<organism evidence="2 3">
    <name type="scientific">Schizopora paradoxa</name>
    <dbReference type="NCBI Taxonomy" id="27342"/>
    <lineage>
        <taxon>Eukaryota</taxon>
        <taxon>Fungi</taxon>
        <taxon>Dikarya</taxon>
        <taxon>Basidiomycota</taxon>
        <taxon>Agaricomycotina</taxon>
        <taxon>Agaricomycetes</taxon>
        <taxon>Hymenochaetales</taxon>
        <taxon>Schizoporaceae</taxon>
        <taxon>Schizopora</taxon>
    </lineage>
</organism>
<keyword evidence="1" id="KW-1133">Transmembrane helix</keyword>
<keyword evidence="1" id="KW-0812">Transmembrane</keyword>
<evidence type="ECO:0000256" key="1">
    <source>
        <dbReference type="SAM" id="Phobius"/>
    </source>
</evidence>
<reference evidence="2 3" key="1">
    <citation type="submission" date="2015-04" db="EMBL/GenBank/DDBJ databases">
        <title>Complete genome sequence of Schizopora paradoxa KUC8140, a cosmopolitan wood degrader in East Asia.</title>
        <authorList>
            <consortium name="DOE Joint Genome Institute"/>
            <person name="Min B."/>
            <person name="Park H."/>
            <person name="Jang Y."/>
            <person name="Kim J.-J."/>
            <person name="Kim K.H."/>
            <person name="Pangilinan J."/>
            <person name="Lipzen A."/>
            <person name="Riley R."/>
            <person name="Grigoriev I.V."/>
            <person name="Spatafora J.W."/>
            <person name="Choi I.-G."/>
        </authorList>
    </citation>
    <scope>NUCLEOTIDE SEQUENCE [LARGE SCALE GENOMIC DNA]</scope>
    <source>
        <strain evidence="2 3">KUC8140</strain>
    </source>
</reference>
<keyword evidence="3" id="KW-1185">Reference proteome</keyword>
<dbReference type="Proteomes" id="UP000053477">
    <property type="component" value="Unassembled WGS sequence"/>
</dbReference>
<dbReference type="OrthoDB" id="2588202at2759"/>
<name>A0A0H2S5P6_9AGAM</name>
<dbReference type="InParanoid" id="A0A0H2S5P6"/>
<proteinExistence type="predicted"/>